<reference evidence="2 3" key="1">
    <citation type="submission" date="2016-10" db="EMBL/GenBank/DDBJ databases">
        <authorList>
            <person name="de Groot N.N."/>
        </authorList>
    </citation>
    <scope>NUCLEOTIDE SEQUENCE [LARGE SCALE GENOMIC DNA]</scope>
    <source>
        <strain evidence="2 3">DSM 23399</strain>
    </source>
</reference>
<dbReference type="OrthoDB" id="9801008at2"/>
<sequence length="151" mass="16846">MYTIAPFKFIGIAVRTSNSSGKAAEDLGALWGRFFEEQIGTKISGKVSEDIYAIYTDYESDYTGKYTCMIGYQVDTLEKLGVGLVSKEFAGGKHIKFVAKGKMPEAVVTTWQEIWAKDSELDRKYTADFEVYGSKCQQGENSEVDIFIAVK</sequence>
<dbReference type="EMBL" id="FOKK01000001">
    <property type="protein sequence ID" value="SFA77588.1"/>
    <property type="molecule type" value="Genomic_DNA"/>
</dbReference>
<dbReference type="STRING" id="237018.SAMN04489723_101274"/>
<evidence type="ECO:0000313" key="2">
    <source>
        <dbReference type="EMBL" id="SFA77588.1"/>
    </source>
</evidence>
<dbReference type="InterPro" id="IPR053182">
    <property type="entry name" value="YobU-like_regulator"/>
</dbReference>
<dbReference type="PANTHER" id="PTHR36444">
    <property type="entry name" value="TRANSCRIPTIONAL REGULATOR PROTEIN YOBU-RELATED"/>
    <property type="match status" value="1"/>
</dbReference>
<dbReference type="InterPro" id="IPR010499">
    <property type="entry name" value="AraC_E-bd"/>
</dbReference>
<evidence type="ECO:0000259" key="1">
    <source>
        <dbReference type="SMART" id="SM00871"/>
    </source>
</evidence>
<dbReference type="AlphaFoldDB" id="A0A1I0VMY0"/>
<evidence type="ECO:0000313" key="3">
    <source>
        <dbReference type="Proteomes" id="UP000198790"/>
    </source>
</evidence>
<dbReference type="Proteomes" id="UP000198790">
    <property type="component" value="Unassembled WGS sequence"/>
</dbReference>
<dbReference type="PANTHER" id="PTHR36444:SF2">
    <property type="entry name" value="TRANSCRIPTIONAL REGULATOR PROTEIN YOBU-RELATED"/>
    <property type="match status" value="1"/>
</dbReference>
<dbReference type="InterPro" id="IPR011256">
    <property type="entry name" value="Reg_factor_effector_dom_sf"/>
</dbReference>
<keyword evidence="2" id="KW-0238">DNA-binding</keyword>
<gene>
    <name evidence="2" type="ORF">SAMN04489723_101274</name>
</gene>
<dbReference type="Gene3D" id="3.20.80.10">
    <property type="entry name" value="Regulatory factor, effector binding domain"/>
    <property type="match status" value="1"/>
</dbReference>
<dbReference type="Pfam" id="PF14526">
    <property type="entry name" value="Cass2"/>
    <property type="match status" value="1"/>
</dbReference>
<keyword evidence="3" id="KW-1185">Reference proteome</keyword>
<dbReference type="SUPFAM" id="SSF55136">
    <property type="entry name" value="Probable bacterial effector-binding domain"/>
    <property type="match status" value="1"/>
</dbReference>
<name>A0A1I0VMY0_9BACT</name>
<dbReference type="GO" id="GO:0003677">
    <property type="term" value="F:DNA binding"/>
    <property type="evidence" value="ECO:0007669"/>
    <property type="project" value="UniProtKB-KW"/>
</dbReference>
<dbReference type="SMART" id="SM00871">
    <property type="entry name" value="AraC_E_bind"/>
    <property type="match status" value="1"/>
</dbReference>
<protein>
    <submittedName>
        <fullName evidence="2">Predicted transcriptional regulator YdeE, contains AraC-type DNA-binding domain</fullName>
    </submittedName>
</protein>
<proteinExistence type="predicted"/>
<organism evidence="2 3">
    <name type="scientific">Algoriphagus aquimarinus</name>
    <dbReference type="NCBI Taxonomy" id="237018"/>
    <lineage>
        <taxon>Bacteria</taxon>
        <taxon>Pseudomonadati</taxon>
        <taxon>Bacteroidota</taxon>
        <taxon>Cytophagia</taxon>
        <taxon>Cytophagales</taxon>
        <taxon>Cyclobacteriaceae</taxon>
        <taxon>Algoriphagus</taxon>
    </lineage>
</organism>
<dbReference type="InterPro" id="IPR029441">
    <property type="entry name" value="Cass2"/>
</dbReference>
<accession>A0A1I0VMY0</accession>
<feature type="domain" description="AraC effector-binding" evidence="1">
    <location>
        <begin position="2"/>
        <end position="151"/>
    </location>
</feature>
<dbReference type="RefSeq" id="WP_092894372.1">
    <property type="nucleotide sequence ID" value="NZ_CAXBKE010000019.1"/>
</dbReference>